<dbReference type="PANTHER" id="PTHR22807:SF30">
    <property type="entry name" value="28S RRNA (CYTOSINE(4447)-C(5))-METHYLTRANSFERASE-RELATED"/>
    <property type="match status" value="1"/>
</dbReference>
<name>A0ABS4KM06_9FIRM</name>
<dbReference type="PROSITE" id="PS51686">
    <property type="entry name" value="SAM_MT_RSMB_NOP"/>
    <property type="match status" value="1"/>
</dbReference>
<evidence type="ECO:0000259" key="7">
    <source>
        <dbReference type="PROSITE" id="PS51686"/>
    </source>
</evidence>
<dbReference type="RefSeq" id="WP_209661845.1">
    <property type="nucleotide sequence ID" value="NZ_JAGGLI010000040.1"/>
</dbReference>
<feature type="active site" description="Nucleophile" evidence="6">
    <location>
        <position position="231"/>
    </location>
</feature>
<evidence type="ECO:0000313" key="8">
    <source>
        <dbReference type="EMBL" id="MBP2028790.1"/>
    </source>
</evidence>
<dbReference type="InterPro" id="IPR027391">
    <property type="entry name" value="Nol1_Nop2_Fmu_2"/>
</dbReference>
<dbReference type="Proteomes" id="UP001314903">
    <property type="component" value="Unassembled WGS sequence"/>
</dbReference>
<keyword evidence="2 6" id="KW-0489">Methyltransferase</keyword>
<dbReference type="Pfam" id="PF17126">
    <property type="entry name" value="RsmF_methylt_CI"/>
    <property type="match status" value="1"/>
</dbReference>
<dbReference type="InterPro" id="IPR031340">
    <property type="entry name" value="RsmF_methylt_CI"/>
</dbReference>
<feature type="binding site" evidence="6">
    <location>
        <position position="179"/>
    </location>
    <ligand>
        <name>S-adenosyl-L-methionine</name>
        <dbReference type="ChEBI" id="CHEBI:59789"/>
    </ligand>
</feature>
<evidence type="ECO:0000256" key="2">
    <source>
        <dbReference type="ARBA" id="ARBA00022603"/>
    </source>
</evidence>
<evidence type="ECO:0000256" key="4">
    <source>
        <dbReference type="ARBA" id="ARBA00022691"/>
    </source>
</evidence>
<gene>
    <name evidence="8" type="ORF">J2Z35_002620</name>
</gene>
<protein>
    <submittedName>
        <fullName evidence="8">16S rRNA C967 or C1407 C5-methylase (RsmB/RsmF family)/NOL1/NOP2/fmu family ribosome biogenesis protein</fullName>
    </submittedName>
</protein>
<dbReference type="Pfam" id="PF13636">
    <property type="entry name" value="Methyltranf_PUA"/>
    <property type="match status" value="1"/>
</dbReference>
<keyword evidence="3 6" id="KW-0808">Transferase</keyword>
<dbReference type="Gene3D" id="3.40.50.150">
    <property type="entry name" value="Vaccinia Virus protein VP39"/>
    <property type="match status" value="1"/>
</dbReference>
<evidence type="ECO:0000256" key="6">
    <source>
        <dbReference type="PROSITE-ProRule" id="PRU01023"/>
    </source>
</evidence>
<feature type="binding site" evidence="6">
    <location>
        <position position="134"/>
    </location>
    <ligand>
        <name>S-adenosyl-L-methionine</name>
        <dbReference type="ChEBI" id="CHEBI:59789"/>
    </ligand>
</feature>
<organism evidence="8 9">
    <name type="scientific">Acetoanaerobium pronyense</name>
    <dbReference type="NCBI Taxonomy" id="1482736"/>
    <lineage>
        <taxon>Bacteria</taxon>
        <taxon>Bacillati</taxon>
        <taxon>Bacillota</taxon>
        <taxon>Clostridia</taxon>
        <taxon>Peptostreptococcales</taxon>
        <taxon>Filifactoraceae</taxon>
        <taxon>Acetoanaerobium</taxon>
    </lineage>
</organism>
<keyword evidence="1" id="KW-0963">Cytoplasm</keyword>
<dbReference type="Gene3D" id="2.30.130.60">
    <property type="match status" value="1"/>
</dbReference>
<comment type="caution">
    <text evidence="8">The sequence shown here is derived from an EMBL/GenBank/DDBJ whole genome shotgun (WGS) entry which is preliminary data.</text>
</comment>
<dbReference type="InterPro" id="IPR023267">
    <property type="entry name" value="RCMT"/>
</dbReference>
<keyword evidence="4 6" id="KW-0949">S-adenosyl-L-methionine</keyword>
<evidence type="ECO:0000313" key="9">
    <source>
        <dbReference type="Proteomes" id="UP001314903"/>
    </source>
</evidence>
<dbReference type="InterPro" id="IPR049560">
    <property type="entry name" value="MeTrfase_RsmB-F_NOP2_cat"/>
</dbReference>
<dbReference type="CDD" id="cd02440">
    <property type="entry name" value="AdoMet_MTases"/>
    <property type="match status" value="1"/>
</dbReference>
<dbReference type="PANTHER" id="PTHR22807">
    <property type="entry name" value="NOP2 YEAST -RELATED NOL1/NOP2/FMU SUN DOMAIN-CONTAINING"/>
    <property type="match status" value="1"/>
</dbReference>
<evidence type="ECO:0000256" key="1">
    <source>
        <dbReference type="ARBA" id="ARBA00022490"/>
    </source>
</evidence>
<dbReference type="InterPro" id="IPR029063">
    <property type="entry name" value="SAM-dependent_MTases_sf"/>
</dbReference>
<comment type="caution">
    <text evidence="6">Lacks conserved residue(s) required for the propagation of feature annotation.</text>
</comment>
<proteinExistence type="inferred from homology"/>
<evidence type="ECO:0000256" key="5">
    <source>
        <dbReference type="ARBA" id="ARBA00022884"/>
    </source>
</evidence>
<dbReference type="InterPro" id="IPR001678">
    <property type="entry name" value="MeTrfase_RsmB-F_NOP2_dom"/>
</dbReference>
<keyword evidence="5 6" id="KW-0694">RNA-binding</keyword>
<dbReference type="Pfam" id="PF17125">
    <property type="entry name" value="Methyltr_RsmF_N"/>
    <property type="match status" value="1"/>
</dbReference>
<dbReference type="CDD" id="cd21147">
    <property type="entry name" value="RsmF_methylt_CTD1"/>
    <property type="match status" value="1"/>
</dbReference>
<feature type="domain" description="SAM-dependent MTase RsmB/NOP-type" evidence="7">
    <location>
        <begin position="18"/>
        <end position="293"/>
    </location>
</feature>
<dbReference type="SUPFAM" id="SSF53335">
    <property type="entry name" value="S-adenosyl-L-methionine-dependent methyltransferases"/>
    <property type="match status" value="1"/>
</dbReference>
<feature type="binding site" evidence="6">
    <location>
        <begin position="110"/>
        <end position="116"/>
    </location>
    <ligand>
        <name>S-adenosyl-L-methionine</name>
        <dbReference type="ChEBI" id="CHEBI:59789"/>
    </ligand>
</feature>
<evidence type="ECO:0000256" key="3">
    <source>
        <dbReference type="ARBA" id="ARBA00022679"/>
    </source>
</evidence>
<sequence length="456" mass="52215">MKDLPVIFLEEMKTLLKDDFAKFEKTYEENKYLALRANTLKISKEMLKEKLNFLKEPVPWNDEGYYFDINERPAKSPLYHAGLYYIQEPSAMAVIGLSDIKPGMKVLDLCAAPGGKSINIGSKLKGEGLLVTNDISSTRAKALLKNIELFGISNALIINENQEKIYRNFPDFFDRIVVDAPCSGEGMFRKDEDLIKSWEKTRCECPDIQIDLLEKSAKMLKSGGRIIYSTCTFSRSENEDIINLFLQKHSNFRLVNISKNYGLVGGFNMEEAARLFPHNLKGEGHFLCIIEKKGKNILLNKEPNNKKTSKNKSEGYISRKSLPKEYLDFEKENLNIVLEGDFKFENNRLYKEIFTDNLEKGFKILRNGIFVGEVKVKNFVPSQQFIMNLKSTDFKKVIDFENDSSEIIKYLKGETLNIPGHEDGFYGVSVCGFLVGYGKASNEKLKNGYNKNWRML</sequence>
<dbReference type="EMBL" id="JAGGLI010000040">
    <property type="protein sequence ID" value="MBP2028790.1"/>
    <property type="molecule type" value="Genomic_DNA"/>
</dbReference>
<accession>A0ABS4KM06</accession>
<keyword evidence="9" id="KW-1185">Reference proteome</keyword>
<reference evidence="8 9" key="1">
    <citation type="submission" date="2021-03" db="EMBL/GenBank/DDBJ databases">
        <title>Genomic Encyclopedia of Type Strains, Phase IV (KMG-IV): sequencing the most valuable type-strain genomes for metagenomic binning, comparative biology and taxonomic classification.</title>
        <authorList>
            <person name="Goeker M."/>
        </authorList>
    </citation>
    <scope>NUCLEOTIDE SEQUENCE [LARGE SCALE GENOMIC DNA]</scope>
    <source>
        <strain evidence="8 9">DSM 27512</strain>
    </source>
</reference>
<dbReference type="PRINTS" id="PR02008">
    <property type="entry name" value="RCMTFAMILY"/>
</dbReference>
<comment type="similarity">
    <text evidence="6">Belongs to the class I-like SAM-binding methyltransferase superfamily. RsmB/NOP family.</text>
</comment>
<dbReference type="InterPro" id="IPR031341">
    <property type="entry name" value="Methyltr_RsmF_N"/>
</dbReference>
<dbReference type="Gene3D" id="3.30.70.1170">
    <property type="entry name" value="Sun protein, domain 3"/>
    <property type="match status" value="1"/>
</dbReference>
<dbReference type="Pfam" id="PF01189">
    <property type="entry name" value="Methyltr_RsmB-F"/>
    <property type="match status" value="1"/>
</dbReference>